<dbReference type="Proteomes" id="UP000246018">
    <property type="component" value="Unassembled WGS sequence"/>
</dbReference>
<evidence type="ECO:0000313" key="2">
    <source>
        <dbReference type="Proteomes" id="UP000246018"/>
    </source>
</evidence>
<keyword evidence="2" id="KW-1185">Reference proteome</keyword>
<protein>
    <submittedName>
        <fullName evidence="1">Uncharacterized protein</fullName>
    </submittedName>
</protein>
<organism evidence="1 2">
    <name type="scientific">Nocardioides gansuensis</name>
    <dbReference type="NCBI Taxonomy" id="2138300"/>
    <lineage>
        <taxon>Bacteria</taxon>
        <taxon>Bacillati</taxon>
        <taxon>Actinomycetota</taxon>
        <taxon>Actinomycetes</taxon>
        <taxon>Propionibacteriales</taxon>
        <taxon>Nocardioidaceae</taxon>
        <taxon>Nocardioides</taxon>
    </lineage>
</organism>
<gene>
    <name evidence="1" type="ORF">DDE18_15815</name>
</gene>
<dbReference type="EMBL" id="QDGZ01000006">
    <property type="protein sequence ID" value="PVG82141.1"/>
    <property type="molecule type" value="Genomic_DNA"/>
</dbReference>
<accession>A0A2T8F8T6</accession>
<proteinExistence type="predicted"/>
<dbReference type="AlphaFoldDB" id="A0A2T8F8T6"/>
<evidence type="ECO:0000313" key="1">
    <source>
        <dbReference type="EMBL" id="PVG82141.1"/>
    </source>
</evidence>
<name>A0A2T8F8T6_9ACTN</name>
<dbReference type="RefSeq" id="WP_116573208.1">
    <property type="nucleotide sequence ID" value="NZ_QDGZ01000006.1"/>
</dbReference>
<sequence length="655" mass="73111">MIKAVLTGPDPILEQKAAAWMATRSLKYLRQRRGRLATELAGRWSTEAREPIDETVMAVPFNLDDGMRFKLLGRRDQRVGEFRLPDGPLLMRVEGLRSQAASALARHGVHLAVPDSERPYANAGCRIRADGRWTIHPIMREQLLTEIELGSYIPQEKALRTRFPEFADLLLALIVRHGRMVESVDTSTPPEHLDPVLTMISGHMRQRADLDIDISMLQALLRQSPPVDDWPYEPEPEFDEPPARQLSVAVQAGVPRFVSSTLSARWKATGWWWDLGYEGGWECHFAGERYAHGALSLDVQRVIAGTSATMTLPDHAGQVLEAWATRFPLHAPLAAALELRDLNPDWWQSQLDDAALMATATTWTHTIAGLLEGLPRDETMYAPGPCGIKETLLTYAAASLISLLGPTAQAAVSDEVRDCRICGTPFRCRSLGADAVYHFGQDQFCPLCLEDALNGLLIDQGTDPPWLETAIWAIQAVSSEFGGPPSRDQLQARLLPSTDGMLQVISRMLLPVQGQAIFQAARKTYAWSEWLDLAGVLGEGTRQARGTTVTASDGHRCRSLFERHIDDFLHHHGIPHEIEPYYPVHSELNATGLRADWRLGDGTLVEALGLSGRPDYDVKVTRKVQLADLMSIRLILIYPRDLRRLHDILRAWIHE</sequence>
<reference evidence="1 2" key="1">
    <citation type="submission" date="2018-04" db="EMBL/GenBank/DDBJ databases">
        <title>Genome of Nocardioides gansuensis WSJ-1.</title>
        <authorList>
            <person name="Wu S."/>
            <person name="Wang G."/>
        </authorList>
    </citation>
    <scope>NUCLEOTIDE SEQUENCE [LARGE SCALE GENOMIC DNA]</scope>
    <source>
        <strain evidence="1 2">WSJ-1</strain>
    </source>
</reference>
<dbReference type="OrthoDB" id="3893982at2"/>
<comment type="caution">
    <text evidence="1">The sequence shown here is derived from an EMBL/GenBank/DDBJ whole genome shotgun (WGS) entry which is preliminary data.</text>
</comment>